<keyword evidence="5 7" id="KW-0472">Membrane</keyword>
<dbReference type="EMBL" id="FUKQ01000014">
    <property type="protein sequence ID" value="SJN24548.1"/>
    <property type="molecule type" value="Genomic_DNA"/>
</dbReference>
<dbReference type="GO" id="GO:0005886">
    <property type="term" value="C:plasma membrane"/>
    <property type="evidence" value="ECO:0007669"/>
    <property type="project" value="UniProtKB-SubCell"/>
</dbReference>
<evidence type="ECO:0000259" key="8">
    <source>
        <dbReference type="Pfam" id="PF04024"/>
    </source>
</evidence>
<evidence type="ECO:0000313" key="10">
    <source>
        <dbReference type="Proteomes" id="UP000188342"/>
    </source>
</evidence>
<evidence type="ECO:0000256" key="7">
    <source>
        <dbReference type="SAM" id="Phobius"/>
    </source>
</evidence>
<dbReference type="Pfam" id="PF04024">
    <property type="entry name" value="PspC"/>
    <property type="match status" value="1"/>
</dbReference>
<dbReference type="PANTHER" id="PTHR33885">
    <property type="entry name" value="PHAGE SHOCK PROTEIN C"/>
    <property type="match status" value="1"/>
</dbReference>
<dbReference type="AlphaFoldDB" id="A0A1R4IXW9"/>
<keyword evidence="3 7" id="KW-0812">Transmembrane</keyword>
<feature type="domain" description="Phage shock protein PspC N-terminal" evidence="8">
    <location>
        <begin position="6"/>
        <end position="62"/>
    </location>
</feature>
<keyword evidence="2" id="KW-1003">Cell membrane</keyword>
<reference evidence="9 10" key="1">
    <citation type="submission" date="2017-02" db="EMBL/GenBank/DDBJ databases">
        <authorList>
            <person name="Peterson S.W."/>
        </authorList>
    </citation>
    <scope>NUCLEOTIDE SEQUENCE [LARGE SCALE GENOMIC DNA]</scope>
    <source>
        <strain evidence="9 10">LSP_Lj1</strain>
    </source>
</reference>
<evidence type="ECO:0000256" key="2">
    <source>
        <dbReference type="ARBA" id="ARBA00022475"/>
    </source>
</evidence>
<protein>
    <submittedName>
        <fullName evidence="9">Transcriptional regulator</fullName>
    </submittedName>
</protein>
<dbReference type="RefSeq" id="WP_094763964.1">
    <property type="nucleotide sequence ID" value="NZ_FUKQ01000014.1"/>
</dbReference>
<dbReference type="InterPro" id="IPR052027">
    <property type="entry name" value="PspC"/>
</dbReference>
<evidence type="ECO:0000256" key="3">
    <source>
        <dbReference type="ARBA" id="ARBA00022692"/>
    </source>
</evidence>
<sequence>MALIPNLVRPTDDRMIAGVCSGIARYLKVDTGLVRVVVLLAVLFGGVTLWIYPIMWLLMPEEGSEKAGVDTLITQAKDWKASNDAKRSGNAPSDVFNPYEEPRN</sequence>
<feature type="transmembrane region" description="Helical" evidence="7">
    <location>
        <begin position="36"/>
        <end position="58"/>
    </location>
</feature>
<accession>A0A1R4IXW9</accession>
<evidence type="ECO:0000256" key="6">
    <source>
        <dbReference type="SAM" id="MobiDB-lite"/>
    </source>
</evidence>
<feature type="region of interest" description="Disordered" evidence="6">
    <location>
        <begin position="80"/>
        <end position="104"/>
    </location>
</feature>
<dbReference type="STRING" id="1255658.FM114_04345"/>
<evidence type="ECO:0000313" key="9">
    <source>
        <dbReference type="EMBL" id="SJN24548.1"/>
    </source>
</evidence>
<dbReference type="PANTHER" id="PTHR33885:SF3">
    <property type="entry name" value="PHAGE SHOCK PROTEIN C"/>
    <property type="match status" value="1"/>
</dbReference>
<keyword evidence="10" id="KW-1185">Reference proteome</keyword>
<dbReference type="OrthoDB" id="7359894at2"/>
<evidence type="ECO:0000256" key="1">
    <source>
        <dbReference type="ARBA" id="ARBA00004162"/>
    </source>
</evidence>
<dbReference type="Proteomes" id="UP000188342">
    <property type="component" value="Unassembled WGS sequence"/>
</dbReference>
<gene>
    <name evidence="9" type="ORF">FM114_04345</name>
</gene>
<proteinExistence type="predicted"/>
<dbReference type="InterPro" id="IPR007168">
    <property type="entry name" value="Phageshock_PspC_N"/>
</dbReference>
<evidence type="ECO:0000256" key="4">
    <source>
        <dbReference type="ARBA" id="ARBA00022989"/>
    </source>
</evidence>
<evidence type="ECO:0000256" key="5">
    <source>
        <dbReference type="ARBA" id="ARBA00023136"/>
    </source>
</evidence>
<keyword evidence="4 7" id="KW-1133">Transmembrane helix</keyword>
<comment type="subcellular location">
    <subcellularLocation>
        <location evidence="1">Cell membrane</location>
        <topology evidence="1">Single-pass membrane protein</topology>
    </subcellularLocation>
</comment>
<name>A0A1R4IXW9_9ACTN</name>
<organism evidence="9 10">
    <name type="scientific">Luteococcus japonicus LSP_Lj1</name>
    <dbReference type="NCBI Taxonomy" id="1255658"/>
    <lineage>
        <taxon>Bacteria</taxon>
        <taxon>Bacillati</taxon>
        <taxon>Actinomycetota</taxon>
        <taxon>Actinomycetes</taxon>
        <taxon>Propionibacteriales</taxon>
        <taxon>Propionibacteriaceae</taxon>
        <taxon>Luteococcus</taxon>
    </lineage>
</organism>